<dbReference type="FunFam" id="2.40.50.140:FF:000213">
    <property type="entry name" value="Ribonuclease R"/>
    <property type="match status" value="1"/>
</dbReference>
<dbReference type="Pfam" id="PF08206">
    <property type="entry name" value="OB_RNB"/>
    <property type="match status" value="1"/>
</dbReference>
<comment type="subcellular location">
    <subcellularLocation>
        <location evidence="2 8">Cytoplasm</location>
    </subcellularLocation>
</comment>
<dbReference type="SUPFAM" id="SSF50249">
    <property type="entry name" value="Nucleic acid-binding proteins"/>
    <property type="match status" value="4"/>
</dbReference>
<name>A0A518V3F1_BRELA</name>
<dbReference type="InterPro" id="IPR004476">
    <property type="entry name" value="RNase_II/RNase_R"/>
</dbReference>
<dbReference type="InterPro" id="IPR022966">
    <property type="entry name" value="RNase_II/R_CS"/>
</dbReference>
<gene>
    <name evidence="8 11" type="primary">rnr</name>
    <name evidence="11" type="ORF">EEL30_03445</name>
</gene>
<dbReference type="GO" id="GO:0005829">
    <property type="term" value="C:cytosol"/>
    <property type="evidence" value="ECO:0007669"/>
    <property type="project" value="TreeGrafter"/>
</dbReference>
<dbReference type="SMART" id="SM00955">
    <property type="entry name" value="RNB"/>
    <property type="match status" value="1"/>
</dbReference>
<keyword evidence="12" id="KW-1185">Reference proteome</keyword>
<dbReference type="NCBIfam" id="TIGR00358">
    <property type="entry name" value="3_prime_RNase"/>
    <property type="match status" value="1"/>
</dbReference>
<accession>A0A518V3F1</accession>
<feature type="region of interest" description="Disordered" evidence="9">
    <location>
        <begin position="715"/>
        <end position="860"/>
    </location>
</feature>
<dbReference type="InterPro" id="IPR011129">
    <property type="entry name" value="CSD"/>
</dbReference>
<dbReference type="Pfam" id="PF17876">
    <property type="entry name" value="CSD2"/>
    <property type="match status" value="1"/>
</dbReference>
<feature type="compositionally biased region" description="Gly residues" evidence="9">
    <location>
        <begin position="763"/>
        <end position="782"/>
    </location>
</feature>
<dbReference type="OrthoDB" id="9764149at2"/>
<dbReference type="PANTHER" id="PTHR23355">
    <property type="entry name" value="RIBONUCLEASE"/>
    <property type="match status" value="1"/>
</dbReference>
<dbReference type="InterPro" id="IPR011805">
    <property type="entry name" value="RNase_R"/>
</dbReference>
<dbReference type="InterPro" id="IPR013223">
    <property type="entry name" value="RNase_B_OB_dom"/>
</dbReference>
<evidence type="ECO:0000256" key="3">
    <source>
        <dbReference type="ARBA" id="ARBA00022490"/>
    </source>
</evidence>
<evidence type="ECO:0000256" key="8">
    <source>
        <dbReference type="HAMAP-Rule" id="MF_01895"/>
    </source>
</evidence>
<reference evidence="11 12" key="1">
    <citation type="submission" date="2018-11" db="EMBL/GenBank/DDBJ databases">
        <title>Phylogenetic determinants of toxin gene distribution in genomes of Brevibacillus laterosporus.</title>
        <authorList>
            <person name="Glare T.R."/>
            <person name="Durrant A."/>
            <person name="Berry C."/>
            <person name="Palma L."/>
            <person name="Ormskirk M."/>
            <person name="Cox M.O."/>
        </authorList>
    </citation>
    <scope>NUCLEOTIDE SEQUENCE [LARGE SCALE GENOMIC DNA]</scope>
    <source>
        <strain evidence="11 12">1821L</strain>
    </source>
</reference>
<keyword evidence="4 8" id="KW-0540">Nuclease</keyword>
<dbReference type="InterPro" id="IPR001900">
    <property type="entry name" value="RNase_II/R"/>
</dbReference>
<organism evidence="11 12">
    <name type="scientific">Brevibacillus laterosporus</name>
    <name type="common">Bacillus laterosporus</name>
    <dbReference type="NCBI Taxonomy" id="1465"/>
    <lineage>
        <taxon>Bacteria</taxon>
        <taxon>Bacillati</taxon>
        <taxon>Bacillota</taxon>
        <taxon>Bacilli</taxon>
        <taxon>Bacillales</taxon>
        <taxon>Paenibacillaceae</taxon>
        <taxon>Brevibacillus</taxon>
    </lineage>
</organism>
<evidence type="ECO:0000256" key="1">
    <source>
        <dbReference type="ARBA" id="ARBA00001849"/>
    </source>
</evidence>
<dbReference type="HAMAP" id="MF_01895">
    <property type="entry name" value="RNase_R"/>
    <property type="match status" value="1"/>
</dbReference>
<dbReference type="Pfam" id="PF00773">
    <property type="entry name" value="RNB"/>
    <property type="match status" value="1"/>
</dbReference>
<dbReference type="GO" id="GO:0003723">
    <property type="term" value="F:RNA binding"/>
    <property type="evidence" value="ECO:0007669"/>
    <property type="project" value="UniProtKB-UniRule"/>
</dbReference>
<evidence type="ECO:0000259" key="10">
    <source>
        <dbReference type="PROSITE" id="PS50126"/>
    </source>
</evidence>
<protein>
    <recommendedName>
        <fullName evidence="8">Ribonuclease R</fullName>
        <shortName evidence="8">RNase R</shortName>
        <ecNumber evidence="8">3.1.13.1</ecNumber>
    </recommendedName>
</protein>
<dbReference type="Gene3D" id="2.40.50.140">
    <property type="entry name" value="Nucleic acid-binding proteins"/>
    <property type="match status" value="3"/>
</dbReference>
<evidence type="ECO:0000256" key="9">
    <source>
        <dbReference type="SAM" id="MobiDB-lite"/>
    </source>
</evidence>
<evidence type="ECO:0000313" key="11">
    <source>
        <dbReference type="EMBL" id="QDX91508.1"/>
    </source>
</evidence>
<dbReference type="Proteomes" id="UP000319432">
    <property type="component" value="Chromosome"/>
</dbReference>
<dbReference type="GO" id="GO:0008859">
    <property type="term" value="F:exoribonuclease II activity"/>
    <property type="evidence" value="ECO:0007669"/>
    <property type="project" value="UniProtKB-UniRule"/>
</dbReference>
<feature type="compositionally biased region" description="Basic residues" evidence="9">
    <location>
        <begin position="843"/>
        <end position="860"/>
    </location>
</feature>
<evidence type="ECO:0000256" key="5">
    <source>
        <dbReference type="ARBA" id="ARBA00022801"/>
    </source>
</evidence>
<dbReference type="PANTHER" id="PTHR23355:SF9">
    <property type="entry name" value="DIS3-LIKE EXONUCLEASE 2"/>
    <property type="match status" value="1"/>
</dbReference>
<dbReference type="AlphaFoldDB" id="A0A518V3F1"/>
<dbReference type="SMART" id="SM00316">
    <property type="entry name" value="S1"/>
    <property type="match status" value="1"/>
</dbReference>
<feature type="compositionally biased region" description="Basic and acidic residues" evidence="9">
    <location>
        <begin position="715"/>
        <end position="734"/>
    </location>
</feature>
<dbReference type="InterPro" id="IPR012340">
    <property type="entry name" value="NA-bd_OB-fold"/>
</dbReference>
<proteinExistence type="inferred from homology"/>
<dbReference type="InterPro" id="IPR050180">
    <property type="entry name" value="RNR_Ribonuclease"/>
</dbReference>
<dbReference type="CDD" id="cd04471">
    <property type="entry name" value="S1_RNase_R"/>
    <property type="match status" value="1"/>
</dbReference>
<dbReference type="PROSITE" id="PS01175">
    <property type="entry name" value="RIBONUCLEASE_II"/>
    <property type="match status" value="1"/>
</dbReference>
<sequence length="860" mass="98023">MKDIDILSFMREQAYHPMTIHELEEAFSLQGSDDFKQLVKTLNQLEDNGVVVRTRANRYGIPEKMNLVRGRLQNHPKGFGFVIPETQGEEDVYVHSNDMQGAMHGDTVLVRVEKEAFGSRLEGKIVRVVERSTKTIVGTYQDQEHYGFVLPDDKRIGKDIFIPQQAVNGAVDGHKVVVKILKYAEGRGNPEGEITEILGHKNDPGVDILSIIRKFNLPEGFPDDVLAEAEAAPDRISDEEIKDRRDLRERMMVTIDGADAKDLDDAVSLERLENGNVRLGVHIADVSYYVKGKSTLDQEAYRRGTSVYLVDRVIPMLPHRLSNGICSLNPQVDRLTITCDMEFDAGANIVSHDIYLSVIRTNERMTYADVRSILVDQDQELREKYHELVPMFESMEELCLKLRKKRMQRGAIDFDFREAKIYVDAEGTPTDIGFRTRSIAEQMIEEFMLAANETVAEHFHKLKRPFIYRIHEDPKEEKLQNFMEFITSFGYSVRGKGTSVHPKALQQLLEEIKGTPEEVIISTVLLRSMKQARYDAESFGHFGLSTEYYTHFTSPIRRYPDLIVHRMIRLWLEKEKLDAKEEAYWTAEMPIIAEHTSQRERVAVDAERETDDLKKAEYMLQHIGEEFEGVISSVTSFGIFVELPNTIEGLVHVSYLTDDYYNYHEKMYALIGERTGKQYRIGDEVLVRVTTVNVDERTIDFEIVGMKKPSELRFNRSREAKVINGNGRDRDRGGNRQQRRSKPFKDAGPAAVKRKRKQERNQGGQGGQRTQGGNQRGQGTQGAQGSDQTQGGQSARGRDAQRRSSGNAGAGRFIALPGQETTEGKETTESKQKGFWEDFVSSKQKKKRGSVVKPAKRKRK</sequence>
<comment type="function">
    <text evidence="8">3'-5' exoribonuclease that releases 5'-nucleoside monophosphates and is involved in maturation of structured RNAs.</text>
</comment>
<dbReference type="Pfam" id="PF00575">
    <property type="entry name" value="S1"/>
    <property type="match status" value="1"/>
</dbReference>
<dbReference type="InterPro" id="IPR040476">
    <property type="entry name" value="CSD2"/>
</dbReference>
<evidence type="ECO:0000256" key="6">
    <source>
        <dbReference type="ARBA" id="ARBA00022839"/>
    </source>
</evidence>
<keyword evidence="5 8" id="KW-0378">Hydrolase</keyword>
<feature type="compositionally biased region" description="Basic and acidic residues" evidence="9">
    <location>
        <begin position="822"/>
        <end position="836"/>
    </location>
</feature>
<evidence type="ECO:0000256" key="4">
    <source>
        <dbReference type="ARBA" id="ARBA00022722"/>
    </source>
</evidence>
<keyword evidence="7 8" id="KW-0694">RNA-binding</keyword>
<dbReference type="FunFam" id="2.40.50.140:FF:000219">
    <property type="entry name" value="Ribonuclease R"/>
    <property type="match status" value="1"/>
</dbReference>
<dbReference type="GO" id="GO:0006402">
    <property type="term" value="P:mRNA catabolic process"/>
    <property type="evidence" value="ECO:0007669"/>
    <property type="project" value="TreeGrafter"/>
</dbReference>
<dbReference type="NCBIfam" id="TIGR02063">
    <property type="entry name" value="RNase_R"/>
    <property type="match status" value="1"/>
</dbReference>
<keyword evidence="6 8" id="KW-0269">Exonuclease</keyword>
<feature type="domain" description="S1 motif" evidence="10">
    <location>
        <begin position="624"/>
        <end position="704"/>
    </location>
</feature>
<evidence type="ECO:0000256" key="2">
    <source>
        <dbReference type="ARBA" id="ARBA00004496"/>
    </source>
</evidence>
<dbReference type="EMBL" id="CP033464">
    <property type="protein sequence ID" value="QDX91508.1"/>
    <property type="molecule type" value="Genomic_DNA"/>
</dbReference>
<dbReference type="InterPro" id="IPR003029">
    <property type="entry name" value="S1_domain"/>
</dbReference>
<dbReference type="SMART" id="SM00357">
    <property type="entry name" value="CSP"/>
    <property type="match status" value="2"/>
</dbReference>
<comment type="catalytic activity">
    <reaction evidence="1 8">
        <text>Exonucleolytic cleavage in the 3'- to 5'-direction to yield nucleoside 5'-phosphates.</text>
        <dbReference type="EC" id="3.1.13.1"/>
    </reaction>
</comment>
<dbReference type="FunFam" id="2.40.50.140:FF:000273">
    <property type="entry name" value="Ribonuclease R"/>
    <property type="match status" value="1"/>
</dbReference>
<keyword evidence="3 8" id="KW-0963">Cytoplasm</keyword>
<evidence type="ECO:0000256" key="7">
    <source>
        <dbReference type="ARBA" id="ARBA00022884"/>
    </source>
</evidence>
<evidence type="ECO:0000313" key="12">
    <source>
        <dbReference type="Proteomes" id="UP000319432"/>
    </source>
</evidence>
<comment type="similarity">
    <text evidence="8">Belongs to the RNR ribonuclease family. RNase R subfamily.</text>
</comment>
<dbReference type="EC" id="3.1.13.1" evidence="8"/>
<dbReference type="PROSITE" id="PS50126">
    <property type="entry name" value="S1"/>
    <property type="match status" value="1"/>
</dbReference>